<evidence type="ECO:0000313" key="2">
    <source>
        <dbReference type="EMBL" id="MBO9203709.1"/>
    </source>
</evidence>
<protein>
    <recommendedName>
        <fullName evidence="4">Lipocalin-like domain-containing protein</fullName>
    </recommendedName>
</protein>
<proteinExistence type="predicted"/>
<gene>
    <name evidence="2" type="ORF">J7I42_25725</name>
</gene>
<comment type="caution">
    <text evidence="2">The sequence shown here is derived from an EMBL/GenBank/DDBJ whole genome shotgun (WGS) entry which is preliminary data.</text>
</comment>
<keyword evidence="1" id="KW-0732">Signal</keyword>
<dbReference type="PROSITE" id="PS51257">
    <property type="entry name" value="PROKAR_LIPOPROTEIN"/>
    <property type="match status" value="1"/>
</dbReference>
<organism evidence="2 3">
    <name type="scientific">Niastella soli</name>
    <dbReference type="NCBI Taxonomy" id="2821487"/>
    <lineage>
        <taxon>Bacteria</taxon>
        <taxon>Pseudomonadati</taxon>
        <taxon>Bacteroidota</taxon>
        <taxon>Chitinophagia</taxon>
        <taxon>Chitinophagales</taxon>
        <taxon>Chitinophagaceae</taxon>
        <taxon>Niastella</taxon>
    </lineage>
</organism>
<reference evidence="2 3" key="1">
    <citation type="submission" date="2021-03" db="EMBL/GenBank/DDBJ databases">
        <title>Assistant Professor.</title>
        <authorList>
            <person name="Huq M.A."/>
        </authorList>
    </citation>
    <scope>NUCLEOTIDE SEQUENCE [LARGE SCALE GENOMIC DNA]</scope>
    <source>
        <strain evidence="2 3">MAH-29</strain>
    </source>
</reference>
<evidence type="ECO:0000313" key="3">
    <source>
        <dbReference type="Proteomes" id="UP000677244"/>
    </source>
</evidence>
<dbReference type="RefSeq" id="WP_209141757.1">
    <property type="nucleotide sequence ID" value="NZ_JAGHKO010000010.1"/>
</dbReference>
<name>A0ABS3Z0U0_9BACT</name>
<dbReference type="EMBL" id="JAGHKO010000010">
    <property type="protein sequence ID" value="MBO9203709.1"/>
    <property type="molecule type" value="Genomic_DNA"/>
</dbReference>
<accession>A0ABS3Z0U0</accession>
<feature type="signal peptide" evidence="1">
    <location>
        <begin position="1"/>
        <end position="19"/>
    </location>
</feature>
<sequence>MTRLSVILLISVFLFACHSANRKPDDHIVSNLKTPDTVVPFAGFWLNETYVKKIEHTRSPLESQHASANCCLFIPASTLQPASMASNLHEGGPDMVIVKKDNSFQFFHKENDTVSHLAYDIQIISANKLKVGKQTFIKTNENFLADILFSGEYKDTIGTTIQFSKDGHITGLGTYSVYDVVYDYLGPGMEVDLIDMGQNPKNMEQFGFKFDQDTLTIHKLNCLETDSTDNSCLEVSLGDIKYKLIRVH</sequence>
<dbReference type="Proteomes" id="UP000677244">
    <property type="component" value="Unassembled WGS sequence"/>
</dbReference>
<evidence type="ECO:0008006" key="4">
    <source>
        <dbReference type="Google" id="ProtNLM"/>
    </source>
</evidence>
<feature type="chain" id="PRO_5046738698" description="Lipocalin-like domain-containing protein" evidence="1">
    <location>
        <begin position="20"/>
        <end position="248"/>
    </location>
</feature>
<keyword evidence="3" id="KW-1185">Reference proteome</keyword>
<evidence type="ECO:0000256" key="1">
    <source>
        <dbReference type="SAM" id="SignalP"/>
    </source>
</evidence>